<sequence>MRQDFDKTIRIPVITDLVRAGDSEIVSQARNPRSHQQRRETFEQRLKERIAELQSATGQDEYSGLARAHAIRSENNKQAAPPPTPTRLDPSVEKHIDQARDELLRELSSMLK</sequence>
<dbReference type="EMBL" id="JH651384">
    <property type="protein sequence ID" value="EIJ33423.1"/>
    <property type="molecule type" value="Genomic_DNA"/>
</dbReference>
<dbReference type="AlphaFoldDB" id="A0A656HAX8"/>
<gene>
    <name evidence="2" type="ORF">Thini_0787</name>
</gene>
<evidence type="ECO:0000313" key="3">
    <source>
        <dbReference type="Proteomes" id="UP000005317"/>
    </source>
</evidence>
<reference evidence="3" key="1">
    <citation type="journal article" date="2011" name="Stand. Genomic Sci.">
        <title>Genome sequence of the filamentous, gliding Thiothrix nivea neotype strain (JP2(T)).</title>
        <authorList>
            <person name="Lapidus A."/>
            <person name="Nolan M."/>
            <person name="Lucas S."/>
            <person name="Glavina Del Rio T."/>
            <person name="Tice H."/>
            <person name="Cheng J.F."/>
            <person name="Tapia R."/>
            <person name="Han C."/>
            <person name="Goodwin L."/>
            <person name="Pitluck S."/>
            <person name="Liolios K."/>
            <person name="Pagani I."/>
            <person name="Ivanova N."/>
            <person name="Huntemann M."/>
            <person name="Mavromatis K."/>
            <person name="Mikhailova N."/>
            <person name="Pati A."/>
            <person name="Chen A."/>
            <person name="Palaniappan K."/>
            <person name="Land M."/>
            <person name="Brambilla E.M."/>
            <person name="Rohde M."/>
            <person name="Abt B."/>
            <person name="Verbarg S."/>
            <person name="Goker M."/>
            <person name="Bristow J."/>
            <person name="Eisen J.A."/>
            <person name="Markowitz V."/>
            <person name="Hugenholtz P."/>
            <person name="Kyrpides N.C."/>
            <person name="Klenk H.P."/>
            <person name="Woyke T."/>
        </authorList>
    </citation>
    <scope>NUCLEOTIDE SEQUENCE [LARGE SCALE GENOMIC DNA]</scope>
    <source>
        <strain evidence="3">ATCC 35100 / DSM 5205 / JP2</strain>
    </source>
</reference>
<evidence type="ECO:0000256" key="1">
    <source>
        <dbReference type="SAM" id="MobiDB-lite"/>
    </source>
</evidence>
<proteinExistence type="predicted"/>
<dbReference type="Proteomes" id="UP000005317">
    <property type="component" value="Unassembled WGS sequence"/>
</dbReference>
<feature type="region of interest" description="Disordered" evidence="1">
    <location>
        <begin position="54"/>
        <end position="92"/>
    </location>
</feature>
<evidence type="ECO:0000313" key="2">
    <source>
        <dbReference type="EMBL" id="EIJ33423.1"/>
    </source>
</evidence>
<name>A0A656HAX8_THINJ</name>
<protein>
    <submittedName>
        <fullName evidence="2">Uncharacterized protein</fullName>
    </submittedName>
</protein>
<keyword evidence="3" id="KW-1185">Reference proteome</keyword>
<accession>A0A656HAX8</accession>
<organism evidence="2 3">
    <name type="scientific">Thiothrix nivea (strain ATCC 35100 / DSM 5205 / JP2)</name>
    <dbReference type="NCBI Taxonomy" id="870187"/>
    <lineage>
        <taxon>Bacteria</taxon>
        <taxon>Pseudomonadati</taxon>
        <taxon>Pseudomonadota</taxon>
        <taxon>Gammaproteobacteria</taxon>
        <taxon>Thiotrichales</taxon>
        <taxon>Thiotrichaceae</taxon>
        <taxon>Thiothrix</taxon>
    </lineage>
</organism>